<organism evidence="1 2">
    <name type="scientific">Shinella fusca</name>
    <dbReference type="NCBI Taxonomy" id="544480"/>
    <lineage>
        <taxon>Bacteria</taxon>
        <taxon>Pseudomonadati</taxon>
        <taxon>Pseudomonadota</taxon>
        <taxon>Alphaproteobacteria</taxon>
        <taxon>Hyphomicrobiales</taxon>
        <taxon>Rhizobiaceae</taxon>
        <taxon>Shinella</taxon>
    </lineage>
</organism>
<keyword evidence="2" id="KW-1185">Reference proteome</keyword>
<gene>
    <name evidence="1" type="ORF">HNQ66_000494</name>
</gene>
<dbReference type="Proteomes" id="UP000535406">
    <property type="component" value="Unassembled WGS sequence"/>
</dbReference>
<protein>
    <submittedName>
        <fullName evidence="1">Uncharacterized protein</fullName>
    </submittedName>
</protein>
<name>A0A7W7YRP7_9HYPH</name>
<accession>A0A7W7YRP7</accession>
<sequence length="274" mass="29677">METLNDIPGLHKVRQPLFDGGNRHRLSLGQVVALEGHQANDGSRGGSMTKSALSLFCPPSSCCPFGDNTQASAKTGQSKLTPQFGSITQSGILLRFKSRQVRFERGLPNPEDVSPLTTNDAVDQLSTMPGSAHDLLDGQTLTDEPADNGVCLFAPQISLVLQPLSGDQQFWIYRGSADCHPDLPHRFTNGVEKGVAGVFHQMPTVGNLTGVWQRSCDGLRISTATVSCDDLYLVSRMSSFRSRLCISIGLGSHGRKGSARGAPRRVEVRQWFVE</sequence>
<evidence type="ECO:0000313" key="1">
    <source>
        <dbReference type="EMBL" id="MBB5041111.1"/>
    </source>
</evidence>
<reference evidence="1 2" key="1">
    <citation type="submission" date="2020-08" db="EMBL/GenBank/DDBJ databases">
        <title>Genomic Encyclopedia of Type Strains, Phase IV (KMG-IV): sequencing the most valuable type-strain genomes for metagenomic binning, comparative biology and taxonomic classification.</title>
        <authorList>
            <person name="Goeker M."/>
        </authorList>
    </citation>
    <scope>NUCLEOTIDE SEQUENCE [LARGE SCALE GENOMIC DNA]</scope>
    <source>
        <strain evidence="1 2">DSM 21319</strain>
    </source>
</reference>
<proteinExistence type="predicted"/>
<dbReference type="AlphaFoldDB" id="A0A7W7YRP7"/>
<comment type="caution">
    <text evidence="1">The sequence shown here is derived from an EMBL/GenBank/DDBJ whole genome shotgun (WGS) entry which is preliminary data.</text>
</comment>
<evidence type="ECO:0000313" key="2">
    <source>
        <dbReference type="Proteomes" id="UP000535406"/>
    </source>
</evidence>
<dbReference type="EMBL" id="JACHIK010000002">
    <property type="protein sequence ID" value="MBB5041111.1"/>
    <property type="molecule type" value="Genomic_DNA"/>
</dbReference>